<dbReference type="KEGG" id="kaf:KAFR_0A00970"/>
<proteinExistence type="inferred from homology"/>
<feature type="compositionally biased region" description="Basic and acidic residues" evidence="4">
    <location>
        <begin position="258"/>
        <end position="269"/>
    </location>
</feature>
<dbReference type="PRINTS" id="PR00452">
    <property type="entry name" value="SH3DOMAIN"/>
</dbReference>
<evidence type="ECO:0000256" key="2">
    <source>
        <dbReference type="ARBA" id="ARBA00022443"/>
    </source>
</evidence>
<dbReference type="HOGENOM" id="CLU_015320_2_0_1"/>
<dbReference type="eggNOG" id="KOG1843">
    <property type="taxonomic scope" value="Eukaryota"/>
</dbReference>
<dbReference type="InParanoid" id="H2AMD5"/>
<dbReference type="InterPro" id="IPR033643">
    <property type="entry name" value="SYLF_SH3YL1-like"/>
</dbReference>
<accession>H2AMD5</accession>
<dbReference type="GO" id="GO:0030479">
    <property type="term" value="C:actin cortical patch"/>
    <property type="evidence" value="ECO:0007669"/>
    <property type="project" value="TreeGrafter"/>
</dbReference>
<dbReference type="InterPro" id="IPR051702">
    <property type="entry name" value="SH3_domain_YSC84-like"/>
</dbReference>
<dbReference type="SMART" id="SM00326">
    <property type="entry name" value="SH3"/>
    <property type="match status" value="1"/>
</dbReference>
<evidence type="ECO:0000313" key="6">
    <source>
        <dbReference type="EMBL" id="CCF55535.1"/>
    </source>
</evidence>
<evidence type="ECO:0000259" key="5">
    <source>
        <dbReference type="PROSITE" id="PS50002"/>
    </source>
</evidence>
<dbReference type="Proteomes" id="UP000005220">
    <property type="component" value="Chromosome 1"/>
</dbReference>
<dbReference type="PANTHER" id="PTHR15629:SF2">
    <property type="entry name" value="SH3 DOMAIN-CONTAINING YSC84-LIKE PROTEIN 1"/>
    <property type="match status" value="1"/>
</dbReference>
<dbReference type="RefSeq" id="XP_003954670.1">
    <property type="nucleotide sequence ID" value="XM_003954621.1"/>
</dbReference>
<feature type="compositionally biased region" description="Basic and acidic residues" evidence="4">
    <location>
        <begin position="295"/>
        <end position="308"/>
    </location>
</feature>
<sequence>MFHLNNPIPRGLENESKKAANVLASFVKPNQVLGQDSVIPPSILKEARGLAIITVLKAGFLFSGRAGSGVIVARLPNGEWSAPSAIGMAGAGAGGLVGAELTDFVFILNNDEAVRSFSEFGTITLGGNISVSAGPLGRNAEAGASASVGGIAAVFSYSKSKGLFAGVSVEGSMIVERRETNRKAYGDNCTTKMILAGMVQPPRGSNALYRILESRAFNYTGDYDRDDFYDDIPNDLNGELPPKSNRYRGDSYIDDDNYYDHRGHRDRLSPRRGVASPPASSRKYATDEINDDETYEHRGGRAERRTKETATNTDDEELYEHRGQHSDHLPQLSDKNQSGMKAVALYNFGGKEEGDLIFKRGDIIAIVKRSDSQYDWWTGNLNGKEGLFPANYVEII</sequence>
<dbReference type="Pfam" id="PF00018">
    <property type="entry name" value="SH3_1"/>
    <property type="match status" value="1"/>
</dbReference>
<dbReference type="Gene3D" id="2.30.30.40">
    <property type="entry name" value="SH3 Domains"/>
    <property type="match status" value="1"/>
</dbReference>
<dbReference type="OrthoDB" id="443981at2759"/>
<dbReference type="InterPro" id="IPR036028">
    <property type="entry name" value="SH3-like_dom_sf"/>
</dbReference>
<evidence type="ECO:0000256" key="1">
    <source>
        <dbReference type="ARBA" id="ARBA00007761"/>
    </source>
</evidence>
<keyword evidence="7" id="KW-1185">Reference proteome</keyword>
<reference evidence="6 7" key="1">
    <citation type="journal article" date="2011" name="Proc. Natl. Acad. Sci. U.S.A.">
        <title>Evolutionary erosion of yeast sex chromosomes by mating-type switching accidents.</title>
        <authorList>
            <person name="Gordon J.L."/>
            <person name="Armisen D."/>
            <person name="Proux-Wera E."/>
            <person name="Oheigeartaigh S.S."/>
            <person name="Byrne K.P."/>
            <person name="Wolfe K.H."/>
        </authorList>
    </citation>
    <scope>NUCLEOTIDE SEQUENCE [LARGE SCALE GENOMIC DNA]</scope>
    <source>
        <strain evidence="7">ATCC 22294 / BCRC 22015 / CBS 2517 / CECT 1963 / NBRC 1671 / NRRL Y-8276</strain>
    </source>
</reference>
<organism evidence="6 7">
    <name type="scientific">Kazachstania africana (strain ATCC 22294 / BCRC 22015 / CBS 2517 / CECT 1963 / NBRC 1671 / NRRL Y-8276)</name>
    <name type="common">Yeast</name>
    <name type="synonym">Kluyveromyces africanus</name>
    <dbReference type="NCBI Taxonomy" id="1071382"/>
    <lineage>
        <taxon>Eukaryota</taxon>
        <taxon>Fungi</taxon>
        <taxon>Dikarya</taxon>
        <taxon>Ascomycota</taxon>
        <taxon>Saccharomycotina</taxon>
        <taxon>Saccharomycetes</taxon>
        <taxon>Saccharomycetales</taxon>
        <taxon>Saccharomycetaceae</taxon>
        <taxon>Kazachstania</taxon>
    </lineage>
</organism>
<evidence type="ECO:0000256" key="4">
    <source>
        <dbReference type="SAM" id="MobiDB-lite"/>
    </source>
</evidence>
<name>H2AMD5_KAZAF</name>
<dbReference type="STRING" id="1071382.H2AMD5"/>
<dbReference type="GO" id="GO:0051015">
    <property type="term" value="F:actin filament binding"/>
    <property type="evidence" value="ECO:0007669"/>
    <property type="project" value="TreeGrafter"/>
</dbReference>
<dbReference type="SUPFAM" id="SSF50044">
    <property type="entry name" value="SH3-domain"/>
    <property type="match status" value="1"/>
</dbReference>
<dbReference type="GO" id="GO:0051666">
    <property type="term" value="P:actin cortical patch localization"/>
    <property type="evidence" value="ECO:0007669"/>
    <property type="project" value="TreeGrafter"/>
</dbReference>
<dbReference type="PROSITE" id="PS50002">
    <property type="entry name" value="SH3"/>
    <property type="match status" value="1"/>
</dbReference>
<dbReference type="CDD" id="cd11525">
    <property type="entry name" value="SYLF_SH3YL1_like"/>
    <property type="match status" value="1"/>
</dbReference>
<dbReference type="AlphaFoldDB" id="H2AMD5"/>
<dbReference type="Pfam" id="PF04366">
    <property type="entry name" value="Ysc84"/>
    <property type="match status" value="1"/>
</dbReference>
<dbReference type="GeneID" id="13886496"/>
<keyword evidence="2 3" id="KW-0728">SH3 domain</keyword>
<evidence type="ECO:0000313" key="7">
    <source>
        <dbReference type="Proteomes" id="UP000005220"/>
    </source>
</evidence>
<evidence type="ECO:0000256" key="3">
    <source>
        <dbReference type="PROSITE-ProRule" id="PRU00192"/>
    </source>
</evidence>
<protein>
    <recommendedName>
        <fullName evidence="5">SH3 domain-containing protein</fullName>
    </recommendedName>
</protein>
<feature type="domain" description="SH3" evidence="5">
    <location>
        <begin position="337"/>
        <end position="396"/>
    </location>
</feature>
<dbReference type="GO" id="GO:0035091">
    <property type="term" value="F:phosphatidylinositol binding"/>
    <property type="evidence" value="ECO:0007669"/>
    <property type="project" value="TreeGrafter"/>
</dbReference>
<comment type="similarity">
    <text evidence="1">Belongs to the SH3YL1 family.</text>
</comment>
<dbReference type="PANTHER" id="PTHR15629">
    <property type="entry name" value="SH3YL1 PROTEIN"/>
    <property type="match status" value="1"/>
</dbReference>
<dbReference type="EMBL" id="HE650821">
    <property type="protein sequence ID" value="CCF55535.1"/>
    <property type="molecule type" value="Genomic_DNA"/>
</dbReference>
<gene>
    <name evidence="6" type="primary">KAFR0A00970</name>
    <name evidence="6" type="ORF">KAFR_0A00970</name>
</gene>
<dbReference type="InterPro" id="IPR001452">
    <property type="entry name" value="SH3_domain"/>
</dbReference>
<dbReference type="InterPro" id="IPR007461">
    <property type="entry name" value="Ysc84_actin-binding"/>
</dbReference>
<dbReference type="GO" id="GO:0051017">
    <property type="term" value="P:actin filament bundle assembly"/>
    <property type="evidence" value="ECO:0007669"/>
    <property type="project" value="TreeGrafter"/>
</dbReference>
<feature type="region of interest" description="Disordered" evidence="4">
    <location>
        <begin position="233"/>
        <end position="314"/>
    </location>
</feature>
<dbReference type="FunFam" id="2.30.30.40:FF:000100">
    <property type="entry name" value="SH3 domain-containing YSC84-like protein 1"/>
    <property type="match status" value="1"/>
</dbReference>